<dbReference type="Pfam" id="PF06271">
    <property type="entry name" value="RDD"/>
    <property type="match status" value="1"/>
</dbReference>
<dbReference type="PANTHER" id="PTHR38480:SF1">
    <property type="entry name" value="SLR0254 PROTEIN"/>
    <property type="match status" value="1"/>
</dbReference>
<evidence type="ECO:0000259" key="7">
    <source>
        <dbReference type="Pfam" id="PF06271"/>
    </source>
</evidence>
<name>A0ABW5WDQ9_9PSEU</name>
<evidence type="ECO:0000313" key="9">
    <source>
        <dbReference type="Proteomes" id="UP001597478"/>
    </source>
</evidence>
<proteinExistence type="predicted"/>
<comment type="subcellular location">
    <subcellularLocation>
        <location evidence="1">Membrane</location>
        <topology evidence="1">Multi-pass membrane protein</topology>
    </subcellularLocation>
</comment>
<protein>
    <submittedName>
        <fullName evidence="8">RDD family protein</fullName>
    </submittedName>
</protein>
<accession>A0ABW5WDQ9</accession>
<feature type="region of interest" description="Disordered" evidence="5">
    <location>
        <begin position="261"/>
        <end position="319"/>
    </location>
</feature>
<sequence>MPPDSDLVTGDAVVLELQLARSASRAVAYGIDVLVQVVSLLLLAVIFAVAGVPDDTALLVTVITVVQLGVLVGYPAVCETLTRGRTLGKIACGLRVVRDDGGPIRFRHALVRALAGAFVDFGPFGAWSVVGFMASLVSRRSKRVGDVLAGTVVIRERVPSADPEGIAMPPALASWAGALDLAGLPDVLALRSRQYLGRYHELNAGARERVGGELAAQVAHRIGTPVPPGTPPWAYLSAVLAERQAREYARVSLAAPRRELGAPAAGWTAPEPDRRGAGGSERWPAPNAGSAQPGRPEPAPEPDRRHPESPGDTPFTPPN</sequence>
<gene>
    <name evidence="8" type="ORF">ACFS2C_19705</name>
</gene>
<evidence type="ECO:0000256" key="3">
    <source>
        <dbReference type="ARBA" id="ARBA00022989"/>
    </source>
</evidence>
<feature type="domain" description="RDD" evidence="7">
    <location>
        <begin position="23"/>
        <end position="150"/>
    </location>
</feature>
<keyword evidence="4 6" id="KW-0472">Membrane</keyword>
<organism evidence="8 9">
    <name type="scientific">Prauserella oleivorans</name>
    <dbReference type="NCBI Taxonomy" id="1478153"/>
    <lineage>
        <taxon>Bacteria</taxon>
        <taxon>Bacillati</taxon>
        <taxon>Actinomycetota</taxon>
        <taxon>Actinomycetes</taxon>
        <taxon>Pseudonocardiales</taxon>
        <taxon>Pseudonocardiaceae</taxon>
        <taxon>Prauserella</taxon>
    </lineage>
</organism>
<dbReference type="InterPro" id="IPR010432">
    <property type="entry name" value="RDD"/>
</dbReference>
<feature type="transmembrane region" description="Helical" evidence="6">
    <location>
        <begin position="56"/>
        <end position="77"/>
    </location>
</feature>
<reference evidence="9" key="1">
    <citation type="journal article" date="2019" name="Int. J. Syst. Evol. Microbiol.">
        <title>The Global Catalogue of Microorganisms (GCM) 10K type strain sequencing project: providing services to taxonomists for standard genome sequencing and annotation.</title>
        <authorList>
            <consortium name="The Broad Institute Genomics Platform"/>
            <consortium name="The Broad Institute Genome Sequencing Center for Infectious Disease"/>
            <person name="Wu L."/>
            <person name="Ma J."/>
        </authorList>
    </citation>
    <scope>NUCLEOTIDE SEQUENCE [LARGE SCALE GENOMIC DNA]</scope>
    <source>
        <strain evidence="9">IBRC-M 10906</strain>
    </source>
</reference>
<evidence type="ECO:0000256" key="5">
    <source>
        <dbReference type="SAM" id="MobiDB-lite"/>
    </source>
</evidence>
<dbReference type="RefSeq" id="WP_377393406.1">
    <property type="nucleotide sequence ID" value="NZ_JBHSAN010000035.1"/>
</dbReference>
<dbReference type="Proteomes" id="UP001597478">
    <property type="component" value="Unassembled WGS sequence"/>
</dbReference>
<comment type="caution">
    <text evidence="8">The sequence shown here is derived from an EMBL/GenBank/DDBJ whole genome shotgun (WGS) entry which is preliminary data.</text>
</comment>
<dbReference type="PANTHER" id="PTHR38480">
    <property type="entry name" value="SLR0254 PROTEIN"/>
    <property type="match status" value="1"/>
</dbReference>
<feature type="transmembrane region" description="Helical" evidence="6">
    <location>
        <begin position="26"/>
        <end position="50"/>
    </location>
</feature>
<dbReference type="EMBL" id="JBHUOF010000034">
    <property type="protein sequence ID" value="MFD2801619.1"/>
    <property type="molecule type" value="Genomic_DNA"/>
</dbReference>
<keyword evidence="3 6" id="KW-1133">Transmembrane helix</keyword>
<evidence type="ECO:0000313" key="8">
    <source>
        <dbReference type="EMBL" id="MFD2801619.1"/>
    </source>
</evidence>
<evidence type="ECO:0000256" key="1">
    <source>
        <dbReference type="ARBA" id="ARBA00004141"/>
    </source>
</evidence>
<evidence type="ECO:0000256" key="4">
    <source>
        <dbReference type="ARBA" id="ARBA00023136"/>
    </source>
</evidence>
<keyword evidence="9" id="KW-1185">Reference proteome</keyword>
<evidence type="ECO:0000256" key="2">
    <source>
        <dbReference type="ARBA" id="ARBA00022692"/>
    </source>
</evidence>
<feature type="transmembrane region" description="Helical" evidence="6">
    <location>
        <begin position="113"/>
        <end position="134"/>
    </location>
</feature>
<evidence type="ECO:0000256" key="6">
    <source>
        <dbReference type="SAM" id="Phobius"/>
    </source>
</evidence>
<keyword evidence="2 6" id="KW-0812">Transmembrane</keyword>